<dbReference type="EMBL" id="JAMYWD010000011">
    <property type="protein sequence ID" value="KAJ4956401.1"/>
    <property type="molecule type" value="Genomic_DNA"/>
</dbReference>
<evidence type="ECO:0000256" key="5">
    <source>
        <dbReference type="ARBA" id="ARBA00023242"/>
    </source>
</evidence>
<dbReference type="InterPro" id="IPR006458">
    <property type="entry name" value="Ovate_C"/>
</dbReference>
<name>A0A9Q0JYA5_9MAGN</name>
<organism evidence="9 10">
    <name type="scientific">Protea cynaroides</name>
    <dbReference type="NCBI Taxonomy" id="273540"/>
    <lineage>
        <taxon>Eukaryota</taxon>
        <taxon>Viridiplantae</taxon>
        <taxon>Streptophyta</taxon>
        <taxon>Embryophyta</taxon>
        <taxon>Tracheophyta</taxon>
        <taxon>Spermatophyta</taxon>
        <taxon>Magnoliopsida</taxon>
        <taxon>Proteales</taxon>
        <taxon>Proteaceae</taxon>
        <taxon>Protea</taxon>
    </lineage>
</organism>
<accession>A0A9Q0JYA5</accession>
<dbReference type="PANTHER" id="PTHR33057:SF21">
    <property type="entry name" value="TRANSCRIPTION REPRESSOR"/>
    <property type="match status" value="1"/>
</dbReference>
<dbReference type="AlphaFoldDB" id="A0A9Q0JYA5"/>
<evidence type="ECO:0000313" key="10">
    <source>
        <dbReference type="Proteomes" id="UP001141806"/>
    </source>
</evidence>
<keyword evidence="3 6" id="KW-0805">Transcription regulation</keyword>
<keyword evidence="5 6" id="KW-0539">Nucleus</keyword>
<reference evidence="9" key="1">
    <citation type="journal article" date="2023" name="Plant J.">
        <title>The genome of the king protea, Protea cynaroides.</title>
        <authorList>
            <person name="Chang J."/>
            <person name="Duong T.A."/>
            <person name="Schoeman C."/>
            <person name="Ma X."/>
            <person name="Roodt D."/>
            <person name="Barker N."/>
            <person name="Li Z."/>
            <person name="Van de Peer Y."/>
            <person name="Mizrachi E."/>
        </authorList>
    </citation>
    <scope>NUCLEOTIDE SEQUENCE</scope>
    <source>
        <tissue evidence="9">Young leaves</tissue>
    </source>
</reference>
<evidence type="ECO:0000256" key="3">
    <source>
        <dbReference type="ARBA" id="ARBA00023015"/>
    </source>
</evidence>
<evidence type="ECO:0000256" key="7">
    <source>
        <dbReference type="SAM" id="MobiDB-lite"/>
    </source>
</evidence>
<evidence type="ECO:0000313" key="9">
    <source>
        <dbReference type="EMBL" id="KAJ4956401.1"/>
    </source>
</evidence>
<keyword evidence="4 6" id="KW-0804">Transcription</keyword>
<dbReference type="OrthoDB" id="690912at2759"/>
<proteinExistence type="predicted"/>
<dbReference type="GO" id="GO:0005634">
    <property type="term" value="C:nucleus"/>
    <property type="evidence" value="ECO:0007669"/>
    <property type="project" value="UniProtKB-SubCell"/>
</dbReference>
<feature type="compositionally biased region" description="Low complexity" evidence="7">
    <location>
        <begin position="56"/>
        <end position="73"/>
    </location>
</feature>
<sequence length="219" mass="24135">MPYAIAKNLHSCFSNCKSPLTTQSSHTPLAASDQESSTETTSILMKNFNSIYDPTSESTSKSVSRSSDNFSTSDSEDLLESTVPDFATIFASQRFFFSSPGRSNSIIESLPEYNPPSEVTEKLMSGGIPIPTYSPDPYTDFRRSMQEMVEARELLDVRADWDYLQELLLSYLTLNPKHAHKFIISAFADLLLSLMTTSTESDGSSSPSVSDLSSGRCTI</sequence>
<comment type="caution">
    <text evidence="9">The sequence shown here is derived from an EMBL/GenBank/DDBJ whole genome shotgun (WGS) entry which is preliminary data.</text>
</comment>
<feature type="region of interest" description="Disordered" evidence="7">
    <location>
        <begin position="54"/>
        <end position="76"/>
    </location>
</feature>
<comment type="function">
    <text evidence="6">Transcriptional repressor that regulates multiple aspects of plant growth and development.</text>
</comment>
<dbReference type="InterPro" id="IPR038933">
    <property type="entry name" value="Ovate"/>
</dbReference>
<gene>
    <name evidence="9" type="ORF">NE237_013184</name>
</gene>
<evidence type="ECO:0000256" key="2">
    <source>
        <dbReference type="ARBA" id="ARBA00022491"/>
    </source>
</evidence>
<evidence type="ECO:0000256" key="1">
    <source>
        <dbReference type="ARBA" id="ARBA00004123"/>
    </source>
</evidence>
<dbReference type="Pfam" id="PF04844">
    <property type="entry name" value="Ovate"/>
    <property type="match status" value="1"/>
</dbReference>
<dbReference type="NCBIfam" id="TIGR01568">
    <property type="entry name" value="A_thal_3678"/>
    <property type="match status" value="1"/>
</dbReference>
<evidence type="ECO:0000256" key="4">
    <source>
        <dbReference type="ARBA" id="ARBA00023163"/>
    </source>
</evidence>
<feature type="region of interest" description="Disordered" evidence="7">
    <location>
        <begin position="198"/>
        <end position="219"/>
    </location>
</feature>
<feature type="domain" description="OVATE" evidence="8">
    <location>
        <begin position="130"/>
        <end position="193"/>
    </location>
</feature>
<dbReference type="PANTHER" id="PTHR33057">
    <property type="entry name" value="TRANSCRIPTION REPRESSOR OFP7-RELATED"/>
    <property type="match status" value="1"/>
</dbReference>
<dbReference type="Proteomes" id="UP001141806">
    <property type="component" value="Unassembled WGS sequence"/>
</dbReference>
<protein>
    <recommendedName>
        <fullName evidence="6">Transcription repressor</fullName>
    </recommendedName>
    <alternativeName>
        <fullName evidence="6">Ovate family protein</fullName>
    </alternativeName>
</protein>
<dbReference type="GO" id="GO:0045892">
    <property type="term" value="P:negative regulation of DNA-templated transcription"/>
    <property type="evidence" value="ECO:0007669"/>
    <property type="project" value="UniProtKB-UniRule"/>
</dbReference>
<keyword evidence="10" id="KW-1185">Reference proteome</keyword>
<keyword evidence="2 6" id="KW-0678">Repressor</keyword>
<dbReference type="PROSITE" id="PS51754">
    <property type="entry name" value="OVATE"/>
    <property type="match status" value="1"/>
</dbReference>
<evidence type="ECO:0000256" key="6">
    <source>
        <dbReference type="RuleBase" id="RU367028"/>
    </source>
</evidence>
<evidence type="ECO:0000259" key="8">
    <source>
        <dbReference type="PROSITE" id="PS51754"/>
    </source>
</evidence>
<comment type="subcellular location">
    <subcellularLocation>
        <location evidence="1 6">Nucleus</location>
    </subcellularLocation>
</comment>